<dbReference type="CDD" id="cd12087">
    <property type="entry name" value="TM_EGFR-like"/>
    <property type="match status" value="1"/>
</dbReference>
<evidence type="ECO:0000313" key="7">
    <source>
        <dbReference type="EMBL" id="KAF5347043.1"/>
    </source>
</evidence>
<accession>A0A8H5CSY3</accession>
<evidence type="ECO:0000313" key="8">
    <source>
        <dbReference type="Proteomes" id="UP000559256"/>
    </source>
</evidence>
<keyword evidence="4 6" id="KW-0472">Membrane</keyword>
<comment type="subcellular location">
    <subcellularLocation>
        <location evidence="1">Membrane</location>
        <topology evidence="1">Single-pass membrane protein</topology>
    </subcellularLocation>
</comment>
<dbReference type="Gene3D" id="2.60.120.260">
    <property type="entry name" value="Galactose-binding domain-like"/>
    <property type="match status" value="1"/>
</dbReference>
<evidence type="ECO:0000256" key="2">
    <source>
        <dbReference type="ARBA" id="ARBA00022692"/>
    </source>
</evidence>
<feature type="transmembrane region" description="Helical" evidence="6">
    <location>
        <begin position="324"/>
        <end position="345"/>
    </location>
</feature>
<evidence type="ECO:0000256" key="6">
    <source>
        <dbReference type="SAM" id="Phobius"/>
    </source>
</evidence>
<evidence type="ECO:0000256" key="1">
    <source>
        <dbReference type="ARBA" id="ARBA00004167"/>
    </source>
</evidence>
<dbReference type="AlphaFoldDB" id="A0A8H5CSY3"/>
<dbReference type="EMBL" id="JAACJM010000097">
    <property type="protein sequence ID" value="KAF5347043.1"/>
    <property type="molecule type" value="Genomic_DNA"/>
</dbReference>
<feature type="compositionally biased region" description="Low complexity" evidence="5">
    <location>
        <begin position="291"/>
        <end position="321"/>
    </location>
</feature>
<protein>
    <submittedName>
        <fullName evidence="7">Uncharacterized protein</fullName>
    </submittedName>
</protein>
<evidence type="ECO:0000256" key="4">
    <source>
        <dbReference type="ARBA" id="ARBA00023136"/>
    </source>
</evidence>
<organism evidence="7 8">
    <name type="scientific">Tetrapyrgos nigripes</name>
    <dbReference type="NCBI Taxonomy" id="182062"/>
    <lineage>
        <taxon>Eukaryota</taxon>
        <taxon>Fungi</taxon>
        <taxon>Dikarya</taxon>
        <taxon>Basidiomycota</taxon>
        <taxon>Agaricomycotina</taxon>
        <taxon>Agaricomycetes</taxon>
        <taxon>Agaricomycetidae</taxon>
        <taxon>Agaricales</taxon>
        <taxon>Marasmiineae</taxon>
        <taxon>Marasmiaceae</taxon>
        <taxon>Tetrapyrgos</taxon>
    </lineage>
</organism>
<keyword evidence="8" id="KW-1185">Reference proteome</keyword>
<evidence type="ECO:0000256" key="5">
    <source>
        <dbReference type="SAM" id="MobiDB-lite"/>
    </source>
</evidence>
<reference evidence="7 8" key="1">
    <citation type="journal article" date="2020" name="ISME J.">
        <title>Uncovering the hidden diversity of litter-decomposition mechanisms in mushroom-forming fungi.</title>
        <authorList>
            <person name="Floudas D."/>
            <person name="Bentzer J."/>
            <person name="Ahren D."/>
            <person name="Johansson T."/>
            <person name="Persson P."/>
            <person name="Tunlid A."/>
        </authorList>
    </citation>
    <scope>NUCLEOTIDE SEQUENCE [LARGE SCALE GENOMIC DNA]</scope>
    <source>
        <strain evidence="7 8">CBS 291.85</strain>
    </source>
</reference>
<dbReference type="GO" id="GO:0016020">
    <property type="term" value="C:membrane"/>
    <property type="evidence" value="ECO:0007669"/>
    <property type="project" value="UniProtKB-SubCell"/>
</dbReference>
<evidence type="ECO:0000256" key="3">
    <source>
        <dbReference type="ARBA" id="ARBA00022989"/>
    </source>
</evidence>
<feature type="region of interest" description="Disordered" evidence="5">
    <location>
        <begin position="438"/>
        <end position="457"/>
    </location>
</feature>
<keyword evidence="3 6" id="KW-1133">Transmembrane helix</keyword>
<keyword evidence="2 6" id="KW-0812">Transmembrane</keyword>
<dbReference type="Proteomes" id="UP000559256">
    <property type="component" value="Unassembled WGS sequence"/>
</dbReference>
<dbReference type="GO" id="GO:0071944">
    <property type="term" value="C:cell periphery"/>
    <property type="evidence" value="ECO:0007669"/>
    <property type="project" value="UniProtKB-ARBA"/>
</dbReference>
<proteinExistence type="predicted"/>
<dbReference type="PANTHER" id="PTHR15549">
    <property type="entry name" value="PAIRED IMMUNOGLOBULIN-LIKE TYPE 2 RECEPTOR"/>
    <property type="match status" value="1"/>
</dbReference>
<comment type="caution">
    <text evidence="7">The sequence shown here is derived from an EMBL/GenBank/DDBJ whole genome shotgun (WGS) entry which is preliminary data.</text>
</comment>
<dbReference type="OrthoDB" id="2756615at2759"/>
<feature type="region of interest" description="Disordered" evidence="5">
    <location>
        <begin position="290"/>
        <end position="321"/>
    </location>
</feature>
<dbReference type="InterPro" id="IPR051694">
    <property type="entry name" value="Immunoregulatory_rcpt-like"/>
</dbReference>
<gene>
    <name evidence="7" type="ORF">D9758_011635</name>
</gene>
<sequence>MTEPVTIVVDDNFFCNSNISVEWAEWDFPEGVSDLKHNSGQSNFFNSTFTKATAPFSCIPLWDTITSFAAFGLTPASSANQTFRMNENTQNYSTPNHQGQLFNISVDDESSTSFGFNSDITLDYLVVAVTNVTDLAGQTILVDDSSVEIQWNGSWQTNNTDMILDGHGTVSPHGNSTHVSSTKGDSFTFNFAGTSIQVFGVIFESSSFTVQATLDGQPNTRGISNTLPGMHVPFFSTETDLPPGNHTLVFTVQDSKIEIIGAVGDAVIGVDYILYTPSFQTIKDKPLFPVADSGSSTTTTAGPSPTDGGNHESSGSSSKSNTGAVLGGVIGAVALCALVIFGLWLRRRKQRKRTLKELSHQVPEPFLIHEGQRTSQTNIGTKNHSLPNPTYLPGSLSDFPIEHWDTDAKGRRILTISNEDHQNLREHRDALQEQLQQMEVQSQAGNPGQSESDLEAEMRQMRAQVDMLTREMGRFFGSSFV</sequence>
<name>A0A8H5CSY3_9AGAR</name>